<dbReference type="Proteomes" id="UP001396334">
    <property type="component" value="Unassembled WGS sequence"/>
</dbReference>
<organism evidence="1 2">
    <name type="scientific">Hibiscus sabdariffa</name>
    <name type="common">roselle</name>
    <dbReference type="NCBI Taxonomy" id="183260"/>
    <lineage>
        <taxon>Eukaryota</taxon>
        <taxon>Viridiplantae</taxon>
        <taxon>Streptophyta</taxon>
        <taxon>Embryophyta</taxon>
        <taxon>Tracheophyta</taxon>
        <taxon>Spermatophyta</taxon>
        <taxon>Magnoliopsida</taxon>
        <taxon>eudicotyledons</taxon>
        <taxon>Gunneridae</taxon>
        <taxon>Pentapetalae</taxon>
        <taxon>rosids</taxon>
        <taxon>malvids</taxon>
        <taxon>Malvales</taxon>
        <taxon>Malvaceae</taxon>
        <taxon>Malvoideae</taxon>
        <taxon>Hibiscus</taxon>
    </lineage>
</organism>
<name>A0ABR2UDF0_9ROSI</name>
<sequence length="134" mass="14471">MVSYPFLPQIYTYTPSAFQQAFAGDSNYPQYLAAVLPQYINSVYISSLPQSAAVASGYGFQNSTNVPGGLPLNPPSAPAGTIIGYDDILSSQNHLMSLQHTENSAMWVHGPGSRTMFVGSTYCFQGQNQQCGEF</sequence>
<comment type="caution">
    <text evidence="1">The sequence shown here is derived from an EMBL/GenBank/DDBJ whole genome shotgun (WGS) entry which is preliminary data.</text>
</comment>
<dbReference type="PANTHER" id="PTHR46445:SF3">
    <property type="entry name" value="RNA POLYMERASE II DEGRADATION FACTOR-LIKE PROTEIN (DUF1296)-RELATED"/>
    <property type="match status" value="1"/>
</dbReference>
<evidence type="ECO:0000313" key="2">
    <source>
        <dbReference type="Proteomes" id="UP001396334"/>
    </source>
</evidence>
<reference evidence="1 2" key="1">
    <citation type="journal article" date="2024" name="G3 (Bethesda)">
        <title>Genome assembly of Hibiscus sabdariffa L. provides insights into metabolisms of medicinal natural products.</title>
        <authorList>
            <person name="Kim T."/>
        </authorList>
    </citation>
    <scope>NUCLEOTIDE SEQUENCE [LARGE SCALE GENOMIC DNA]</scope>
    <source>
        <strain evidence="1">TK-2024</strain>
        <tissue evidence="1">Old leaves</tissue>
    </source>
</reference>
<dbReference type="PANTHER" id="PTHR46445">
    <property type="entry name" value="RNA POLYMERASE II DEGRADATION FACTOR-LIKE PROTEIN (DUF1296)"/>
    <property type="match status" value="1"/>
</dbReference>
<dbReference type="EMBL" id="JBBPBN010000001">
    <property type="protein sequence ID" value="KAK9047657.1"/>
    <property type="molecule type" value="Genomic_DNA"/>
</dbReference>
<protein>
    <submittedName>
        <fullName evidence="1">Uncharacterized protein</fullName>
    </submittedName>
</protein>
<proteinExistence type="predicted"/>
<evidence type="ECO:0000313" key="1">
    <source>
        <dbReference type="EMBL" id="KAK9047657.1"/>
    </source>
</evidence>
<accession>A0ABR2UDF0</accession>
<keyword evidence="2" id="KW-1185">Reference proteome</keyword>
<gene>
    <name evidence="1" type="ORF">V6N11_053496</name>
</gene>